<evidence type="ECO:0000256" key="1">
    <source>
        <dbReference type="SAM" id="MobiDB-lite"/>
    </source>
</evidence>
<dbReference type="Proteomes" id="UP000070700">
    <property type="component" value="Unassembled WGS sequence"/>
</dbReference>
<keyword evidence="3" id="KW-1185">Reference proteome</keyword>
<dbReference type="GeneID" id="28830802"/>
<dbReference type="KEGG" id="psco:LY89DRAFT_745612"/>
<sequence length="138" mass="15623">MQSEIQEAIMRTRVEKWLSSISEAEIVPDATNAPQTFTYDLFHIDFGELEPESQASIPGIEIWDWCGKWCESVNDADDEASLSDERSTPDSDWDTSFYHSAYSHYESDDSSSDSYSGSKYSESDSKFEPTLTMTCVVL</sequence>
<dbReference type="AlphaFoldDB" id="A0A194XX42"/>
<evidence type="ECO:0000313" key="3">
    <source>
        <dbReference type="Proteomes" id="UP000070700"/>
    </source>
</evidence>
<name>A0A194XX42_MOLSC</name>
<reference evidence="2 3" key="1">
    <citation type="submission" date="2015-10" db="EMBL/GenBank/DDBJ databases">
        <title>Full genome of DAOMC 229536 Phialocephala scopiformis, a fungal endophyte of spruce producing the potent anti-insectan compound rugulosin.</title>
        <authorList>
            <consortium name="DOE Joint Genome Institute"/>
            <person name="Walker A.K."/>
            <person name="Frasz S.L."/>
            <person name="Seifert K.A."/>
            <person name="Miller J.D."/>
            <person name="Mondo S.J."/>
            <person name="Labutti K."/>
            <person name="Lipzen A."/>
            <person name="Dockter R."/>
            <person name="Kennedy M."/>
            <person name="Grigoriev I.V."/>
            <person name="Spatafora J.W."/>
        </authorList>
    </citation>
    <scope>NUCLEOTIDE SEQUENCE [LARGE SCALE GENOMIC DNA]</scope>
    <source>
        <strain evidence="2 3">CBS 120377</strain>
    </source>
</reference>
<feature type="region of interest" description="Disordered" evidence="1">
    <location>
        <begin position="104"/>
        <end position="126"/>
    </location>
</feature>
<accession>A0A194XX42</accession>
<dbReference type="RefSeq" id="XP_018079004.1">
    <property type="nucleotide sequence ID" value="XM_018221076.1"/>
</dbReference>
<proteinExistence type="predicted"/>
<gene>
    <name evidence="2" type="ORF">LY89DRAFT_745612</name>
</gene>
<dbReference type="EMBL" id="KQ947404">
    <property type="protein sequence ID" value="KUJ24649.1"/>
    <property type="molecule type" value="Genomic_DNA"/>
</dbReference>
<evidence type="ECO:0000313" key="2">
    <source>
        <dbReference type="EMBL" id="KUJ24649.1"/>
    </source>
</evidence>
<dbReference type="InParanoid" id="A0A194XX42"/>
<protein>
    <submittedName>
        <fullName evidence="2">Uncharacterized protein</fullName>
    </submittedName>
</protein>
<organism evidence="2 3">
    <name type="scientific">Mollisia scopiformis</name>
    <name type="common">Conifer needle endophyte fungus</name>
    <name type="synonym">Phialocephala scopiformis</name>
    <dbReference type="NCBI Taxonomy" id="149040"/>
    <lineage>
        <taxon>Eukaryota</taxon>
        <taxon>Fungi</taxon>
        <taxon>Dikarya</taxon>
        <taxon>Ascomycota</taxon>
        <taxon>Pezizomycotina</taxon>
        <taxon>Leotiomycetes</taxon>
        <taxon>Helotiales</taxon>
        <taxon>Mollisiaceae</taxon>
        <taxon>Mollisia</taxon>
    </lineage>
</organism>